<dbReference type="AlphaFoldDB" id="D2A1N2"/>
<dbReference type="EC" id="3.1.3.2" evidence="3"/>
<sequence>MQFHSFRVFFWSLYFLAQQFASQLTENVADNDTLVLLHVVFRHGNRTANGPEELYPKDPYLNETYFPFGLGQLTNAGKVGLYSIGKALRKRYNNFLGPFYHPELVEGWSTDYNRTKMSLELVFAGLFPPQKEEMWNQDLPWHPIPYNYYQRSDDKVLLGMTCPPYMELYDKELKSEKYQNKVSKYKEIFAYISNNTGLNVTTFLDVYNLYFGLSTEEEWGFGLPEWTKPLWPKTIVDLSIQEYFTATATTEMSRMACGYFLQKLIADTNTKIQTNSGRKIYLYSGHENNIAELLLLLGIFEPLHIPEYGSYLTFEVHKIGDEFGIKIYYENYTGDGPKLMKLPACETFCEISKFVSLIEEYMPVDDPCSK</sequence>
<dbReference type="STRING" id="7070.D2A1N2"/>
<organism evidence="9 10">
    <name type="scientific">Tribolium castaneum</name>
    <name type="common">Red flour beetle</name>
    <dbReference type="NCBI Taxonomy" id="7070"/>
    <lineage>
        <taxon>Eukaryota</taxon>
        <taxon>Metazoa</taxon>
        <taxon>Ecdysozoa</taxon>
        <taxon>Arthropoda</taxon>
        <taxon>Hexapoda</taxon>
        <taxon>Insecta</taxon>
        <taxon>Pterygota</taxon>
        <taxon>Neoptera</taxon>
        <taxon>Endopterygota</taxon>
        <taxon>Coleoptera</taxon>
        <taxon>Polyphaga</taxon>
        <taxon>Cucujiformia</taxon>
        <taxon>Tenebrionidae</taxon>
        <taxon>Tenebrionidae incertae sedis</taxon>
        <taxon>Tribolium</taxon>
    </lineage>
</organism>
<evidence type="ECO:0000256" key="5">
    <source>
        <dbReference type="ARBA" id="ARBA00022801"/>
    </source>
</evidence>
<dbReference type="HOGENOM" id="CLU_030431_1_1_1"/>
<dbReference type="SUPFAM" id="SSF53254">
    <property type="entry name" value="Phosphoglycerate mutase-like"/>
    <property type="match status" value="1"/>
</dbReference>
<reference evidence="9 10" key="1">
    <citation type="journal article" date="2008" name="Nature">
        <title>The genome of the model beetle and pest Tribolium castaneum.</title>
        <authorList>
            <consortium name="Tribolium Genome Sequencing Consortium"/>
            <person name="Richards S."/>
            <person name="Gibbs R.A."/>
            <person name="Weinstock G.M."/>
            <person name="Brown S.J."/>
            <person name="Denell R."/>
            <person name="Beeman R.W."/>
            <person name="Gibbs R."/>
            <person name="Beeman R.W."/>
            <person name="Brown S.J."/>
            <person name="Bucher G."/>
            <person name="Friedrich M."/>
            <person name="Grimmelikhuijzen C.J."/>
            <person name="Klingler M."/>
            <person name="Lorenzen M."/>
            <person name="Richards S."/>
            <person name="Roth S."/>
            <person name="Schroder R."/>
            <person name="Tautz D."/>
            <person name="Zdobnov E.M."/>
            <person name="Muzny D."/>
            <person name="Gibbs R.A."/>
            <person name="Weinstock G.M."/>
            <person name="Attaway T."/>
            <person name="Bell S."/>
            <person name="Buhay C.J."/>
            <person name="Chandrabose M.N."/>
            <person name="Chavez D."/>
            <person name="Clerk-Blankenburg K.P."/>
            <person name="Cree A."/>
            <person name="Dao M."/>
            <person name="Davis C."/>
            <person name="Chacko J."/>
            <person name="Dinh H."/>
            <person name="Dugan-Rocha S."/>
            <person name="Fowler G."/>
            <person name="Garner T.T."/>
            <person name="Garnes J."/>
            <person name="Gnirke A."/>
            <person name="Hawes A."/>
            <person name="Hernandez J."/>
            <person name="Hines S."/>
            <person name="Holder M."/>
            <person name="Hume J."/>
            <person name="Jhangiani S.N."/>
            <person name="Joshi V."/>
            <person name="Khan Z.M."/>
            <person name="Jackson L."/>
            <person name="Kovar C."/>
            <person name="Kowis A."/>
            <person name="Lee S."/>
            <person name="Lewis L.R."/>
            <person name="Margolis J."/>
            <person name="Morgan M."/>
            <person name="Nazareth L.V."/>
            <person name="Nguyen N."/>
            <person name="Okwuonu G."/>
            <person name="Parker D."/>
            <person name="Richards S."/>
            <person name="Ruiz S.J."/>
            <person name="Santibanez J."/>
            <person name="Savard J."/>
            <person name="Scherer S.E."/>
            <person name="Schneider B."/>
            <person name="Sodergren E."/>
            <person name="Tautz D."/>
            <person name="Vattahil S."/>
            <person name="Villasana D."/>
            <person name="White C.S."/>
            <person name="Wright R."/>
            <person name="Park Y."/>
            <person name="Beeman R.W."/>
            <person name="Lord J."/>
            <person name="Oppert B."/>
            <person name="Lorenzen M."/>
            <person name="Brown S."/>
            <person name="Wang L."/>
            <person name="Savard J."/>
            <person name="Tautz D."/>
            <person name="Richards S."/>
            <person name="Weinstock G."/>
            <person name="Gibbs R.A."/>
            <person name="Liu Y."/>
            <person name="Worley K."/>
            <person name="Weinstock G."/>
            <person name="Elsik C.G."/>
            <person name="Reese J.T."/>
            <person name="Elhaik E."/>
            <person name="Landan G."/>
            <person name="Graur D."/>
            <person name="Arensburger P."/>
            <person name="Atkinson P."/>
            <person name="Beeman R.W."/>
            <person name="Beidler J."/>
            <person name="Brown S.J."/>
            <person name="Demuth J.P."/>
            <person name="Drury D.W."/>
            <person name="Du Y.Z."/>
            <person name="Fujiwara H."/>
            <person name="Lorenzen M."/>
            <person name="Maselli V."/>
            <person name="Osanai M."/>
            <person name="Park Y."/>
            <person name="Robertson H.M."/>
            <person name="Tu Z."/>
            <person name="Wang J.J."/>
            <person name="Wang S."/>
            <person name="Richards S."/>
            <person name="Song H."/>
            <person name="Zhang L."/>
            <person name="Sodergren E."/>
            <person name="Werner D."/>
            <person name="Stanke M."/>
            <person name="Morgenstern B."/>
            <person name="Solovyev V."/>
            <person name="Kosarev P."/>
            <person name="Brown G."/>
            <person name="Chen H.C."/>
            <person name="Ermolaeva O."/>
            <person name="Hlavina W."/>
            <person name="Kapustin Y."/>
            <person name="Kiryutin B."/>
            <person name="Kitts P."/>
            <person name="Maglott D."/>
            <person name="Pruitt K."/>
            <person name="Sapojnikov V."/>
            <person name="Souvorov A."/>
            <person name="Mackey A.J."/>
            <person name="Waterhouse R.M."/>
            <person name="Wyder S."/>
            <person name="Zdobnov E.M."/>
            <person name="Zdobnov E.M."/>
            <person name="Wyder S."/>
            <person name="Kriventseva E.V."/>
            <person name="Kadowaki T."/>
            <person name="Bork P."/>
            <person name="Aranda M."/>
            <person name="Bao R."/>
            <person name="Beermann A."/>
            <person name="Berns N."/>
            <person name="Bolognesi R."/>
            <person name="Bonneton F."/>
            <person name="Bopp D."/>
            <person name="Brown S.J."/>
            <person name="Bucher G."/>
            <person name="Butts T."/>
            <person name="Chaumot A."/>
            <person name="Denell R.E."/>
            <person name="Ferrier D.E."/>
            <person name="Friedrich M."/>
            <person name="Gordon C.M."/>
            <person name="Jindra M."/>
            <person name="Klingler M."/>
            <person name="Lan Q."/>
            <person name="Lattorff H.M."/>
            <person name="Laudet V."/>
            <person name="von Levetsow C."/>
            <person name="Liu Z."/>
            <person name="Lutz R."/>
            <person name="Lynch J.A."/>
            <person name="da Fonseca R.N."/>
            <person name="Posnien N."/>
            <person name="Reuter R."/>
            <person name="Roth S."/>
            <person name="Savard J."/>
            <person name="Schinko J.B."/>
            <person name="Schmitt C."/>
            <person name="Schoppmeier M."/>
            <person name="Schroder R."/>
            <person name="Shippy T.D."/>
            <person name="Simonnet F."/>
            <person name="Marques-Souza H."/>
            <person name="Tautz D."/>
            <person name="Tomoyasu Y."/>
            <person name="Trauner J."/>
            <person name="Van der Zee M."/>
            <person name="Vervoort M."/>
            <person name="Wittkopp N."/>
            <person name="Wimmer E.A."/>
            <person name="Yang X."/>
            <person name="Jones A.K."/>
            <person name="Sattelle D.B."/>
            <person name="Ebert P.R."/>
            <person name="Nelson D."/>
            <person name="Scott J.G."/>
            <person name="Beeman R.W."/>
            <person name="Muthukrishnan S."/>
            <person name="Kramer K.J."/>
            <person name="Arakane Y."/>
            <person name="Beeman R.W."/>
            <person name="Zhu Q."/>
            <person name="Hogenkamp D."/>
            <person name="Dixit R."/>
            <person name="Oppert B."/>
            <person name="Jiang H."/>
            <person name="Zou Z."/>
            <person name="Marshall J."/>
            <person name="Elpidina E."/>
            <person name="Vinokurov K."/>
            <person name="Oppert C."/>
            <person name="Zou Z."/>
            <person name="Evans J."/>
            <person name="Lu Z."/>
            <person name="Zhao P."/>
            <person name="Sumathipala N."/>
            <person name="Altincicek B."/>
            <person name="Vilcinskas A."/>
            <person name="Williams M."/>
            <person name="Hultmark D."/>
            <person name="Hetru C."/>
            <person name="Jiang H."/>
            <person name="Grimmelikhuijzen C.J."/>
            <person name="Hauser F."/>
            <person name="Cazzamali G."/>
            <person name="Williamson M."/>
            <person name="Park Y."/>
            <person name="Li B."/>
            <person name="Tanaka Y."/>
            <person name="Predel R."/>
            <person name="Neupert S."/>
            <person name="Schachtner J."/>
            <person name="Verleyen P."/>
            <person name="Raible F."/>
            <person name="Bork P."/>
            <person name="Friedrich M."/>
            <person name="Walden K.K."/>
            <person name="Robertson H.M."/>
            <person name="Angeli S."/>
            <person name="Foret S."/>
            <person name="Bucher G."/>
            <person name="Schuetz S."/>
            <person name="Maleszka R."/>
            <person name="Wimmer E.A."/>
            <person name="Beeman R.W."/>
            <person name="Lorenzen M."/>
            <person name="Tomoyasu Y."/>
            <person name="Miller S.C."/>
            <person name="Grossmann D."/>
            <person name="Bucher G."/>
        </authorList>
    </citation>
    <scope>NUCLEOTIDE SEQUENCE [LARGE SCALE GENOMIC DNA]</scope>
    <source>
        <strain evidence="9 10">Georgia GA2</strain>
    </source>
</reference>
<proteinExistence type="inferred from homology"/>
<dbReference type="Pfam" id="PF00328">
    <property type="entry name" value="His_Phos_2"/>
    <property type="match status" value="1"/>
</dbReference>
<dbReference type="PANTHER" id="PTHR11567:SF211">
    <property type="entry name" value="PROSTATIC ACID PHOSPHATASE"/>
    <property type="match status" value="1"/>
</dbReference>
<feature type="signal peptide" evidence="8">
    <location>
        <begin position="1"/>
        <end position="21"/>
    </location>
</feature>
<dbReference type="GO" id="GO:0003993">
    <property type="term" value="F:acid phosphatase activity"/>
    <property type="evidence" value="ECO:0007669"/>
    <property type="project" value="UniProtKB-EC"/>
</dbReference>
<dbReference type="GO" id="GO:0016791">
    <property type="term" value="F:phosphatase activity"/>
    <property type="evidence" value="ECO:0000318"/>
    <property type="project" value="GO_Central"/>
</dbReference>
<keyword evidence="6" id="KW-1015">Disulfide bond</keyword>
<dbReference type="eggNOG" id="KOG3720">
    <property type="taxonomic scope" value="Eukaryota"/>
</dbReference>
<dbReference type="EMBL" id="KQ971338">
    <property type="protein sequence ID" value="EFA02698.1"/>
    <property type="molecule type" value="Genomic_DNA"/>
</dbReference>
<keyword evidence="5" id="KW-0378">Hydrolase</keyword>
<evidence type="ECO:0000313" key="9">
    <source>
        <dbReference type="EMBL" id="EFA02698.1"/>
    </source>
</evidence>
<dbReference type="OMA" id="ACETFCE"/>
<evidence type="ECO:0000256" key="1">
    <source>
        <dbReference type="ARBA" id="ARBA00000032"/>
    </source>
</evidence>
<name>D2A1N2_TRICA</name>
<comment type="similarity">
    <text evidence="2">Belongs to the histidine acid phosphatase family.</text>
</comment>
<dbReference type="CDD" id="cd07061">
    <property type="entry name" value="HP_HAP_like"/>
    <property type="match status" value="1"/>
</dbReference>
<keyword evidence="7" id="KW-0325">Glycoprotein</keyword>
<evidence type="ECO:0000256" key="4">
    <source>
        <dbReference type="ARBA" id="ARBA00022729"/>
    </source>
</evidence>
<accession>D2A1N2</accession>
<keyword evidence="4 8" id="KW-0732">Signal</keyword>
<dbReference type="PANTHER" id="PTHR11567">
    <property type="entry name" value="ACID PHOSPHATASE-RELATED"/>
    <property type="match status" value="1"/>
</dbReference>
<evidence type="ECO:0000256" key="7">
    <source>
        <dbReference type="ARBA" id="ARBA00023180"/>
    </source>
</evidence>
<protein>
    <recommendedName>
        <fullName evidence="3">acid phosphatase</fullName>
        <ecNumber evidence="3">3.1.3.2</ecNumber>
    </recommendedName>
</protein>
<dbReference type="InParanoid" id="D2A1N2"/>
<dbReference type="InterPro" id="IPR033379">
    <property type="entry name" value="Acid_Pase_AS"/>
</dbReference>
<keyword evidence="10" id="KW-1185">Reference proteome</keyword>
<reference evidence="9 10" key="2">
    <citation type="journal article" date="2010" name="Nucleic Acids Res.">
        <title>BeetleBase in 2010: revisions to provide comprehensive genomic information for Tribolium castaneum.</title>
        <authorList>
            <person name="Kim H.S."/>
            <person name="Murphy T."/>
            <person name="Xia J."/>
            <person name="Caragea D."/>
            <person name="Park Y."/>
            <person name="Beeman R.W."/>
            <person name="Lorenzen M.D."/>
            <person name="Butcher S."/>
            <person name="Manak J.R."/>
            <person name="Brown S.J."/>
        </authorList>
    </citation>
    <scope>GENOME REANNOTATION</scope>
    <source>
        <strain evidence="9 10">Georgia GA2</strain>
    </source>
</reference>
<evidence type="ECO:0000313" key="10">
    <source>
        <dbReference type="Proteomes" id="UP000007266"/>
    </source>
</evidence>
<feature type="chain" id="PRO_5003027026" description="acid phosphatase" evidence="8">
    <location>
        <begin position="22"/>
        <end position="370"/>
    </location>
</feature>
<dbReference type="Proteomes" id="UP000007266">
    <property type="component" value="Linkage group 4"/>
</dbReference>
<dbReference type="Gene3D" id="3.40.50.1240">
    <property type="entry name" value="Phosphoglycerate mutase-like"/>
    <property type="match status" value="1"/>
</dbReference>
<dbReference type="InterPro" id="IPR000560">
    <property type="entry name" value="His_Pase_clade-2"/>
</dbReference>
<evidence type="ECO:0000256" key="8">
    <source>
        <dbReference type="SAM" id="SignalP"/>
    </source>
</evidence>
<gene>
    <name evidence="9" type="primary">AUGUSTUS-3.0.2_08420</name>
    <name evidence="9" type="ORF">TcasGA2_TC008420</name>
</gene>
<dbReference type="InterPro" id="IPR050645">
    <property type="entry name" value="Histidine_acid_phosphatase"/>
</dbReference>
<evidence type="ECO:0000256" key="3">
    <source>
        <dbReference type="ARBA" id="ARBA00012646"/>
    </source>
</evidence>
<dbReference type="InterPro" id="IPR029033">
    <property type="entry name" value="His_PPase_superfam"/>
</dbReference>
<comment type="catalytic activity">
    <reaction evidence="1">
        <text>a phosphate monoester + H2O = an alcohol + phosphate</text>
        <dbReference type="Rhea" id="RHEA:15017"/>
        <dbReference type="ChEBI" id="CHEBI:15377"/>
        <dbReference type="ChEBI" id="CHEBI:30879"/>
        <dbReference type="ChEBI" id="CHEBI:43474"/>
        <dbReference type="ChEBI" id="CHEBI:67140"/>
        <dbReference type="EC" id="3.1.3.2"/>
    </reaction>
</comment>
<dbReference type="PhylomeDB" id="D2A1N2"/>
<dbReference type="PROSITE" id="PS00616">
    <property type="entry name" value="HIS_ACID_PHOSPHAT_1"/>
    <property type="match status" value="1"/>
</dbReference>
<evidence type="ECO:0000256" key="2">
    <source>
        <dbReference type="ARBA" id="ARBA00005375"/>
    </source>
</evidence>
<evidence type="ECO:0000256" key="6">
    <source>
        <dbReference type="ARBA" id="ARBA00023157"/>
    </source>
</evidence>